<sequence>MNNITPRESEARSLIKNKQSLIKTIVNDEQKISLFSSAILSQAMDKNLQGCSVESVVNTGIAIVQTGLNPNKLFGQAYIVPYGKTAQLQIGYKGWIALGYRNGWKFRSVAVYGCDKFSLCFNGFNDDIDFVPNYEERNDDDPNWVFKNLKGVIVYAKDSTDTVWSEFVSFKKLEKIRRTSPNQKEKLSGVWFSWCEEMYKAKALKYVITRLPINENIMSAVVEEDKPFSDDTEDFEIKNEPKRLNLNEIASQSVKDEPEIIEIEPESNEPKPLPGDILETELLKRGINENEADEIASKYSNEQIKAILNDPSSIDTIINDYFKG</sequence>
<dbReference type="GO" id="GO:0006259">
    <property type="term" value="P:DNA metabolic process"/>
    <property type="evidence" value="ECO:0007669"/>
    <property type="project" value="InterPro"/>
</dbReference>
<evidence type="ECO:0000313" key="2">
    <source>
        <dbReference type="Proteomes" id="UP001075225"/>
    </source>
</evidence>
<dbReference type="InterPro" id="IPR004590">
    <property type="entry name" value="ssDNA_annealing_RecT"/>
</dbReference>
<dbReference type="GO" id="GO:0003677">
    <property type="term" value="F:DNA binding"/>
    <property type="evidence" value="ECO:0007669"/>
    <property type="project" value="InterPro"/>
</dbReference>
<dbReference type="NCBIfam" id="TIGR00616">
    <property type="entry name" value="rect"/>
    <property type="match status" value="1"/>
</dbReference>
<dbReference type="Pfam" id="PF03837">
    <property type="entry name" value="RecT"/>
    <property type="match status" value="1"/>
</dbReference>
<protein>
    <submittedName>
        <fullName evidence="1">Recombinase RecT</fullName>
    </submittedName>
</protein>
<dbReference type="InterPro" id="IPR018330">
    <property type="entry name" value="RecT_fam"/>
</dbReference>
<name>A0A9Q4KJ80_9BACT</name>
<comment type="caution">
    <text evidence="1">The sequence shown here is derived from an EMBL/GenBank/DDBJ whole genome shotgun (WGS) entry which is preliminary data.</text>
</comment>
<accession>A0A9Q4KJ80</accession>
<dbReference type="AlphaFoldDB" id="A0A9Q4KJ80"/>
<dbReference type="Proteomes" id="UP001075225">
    <property type="component" value="Unassembled WGS sequence"/>
</dbReference>
<evidence type="ECO:0000313" key="1">
    <source>
        <dbReference type="EMBL" id="MCZ6159132.1"/>
    </source>
</evidence>
<gene>
    <name evidence="1" type="ORF">O6B32_01325</name>
</gene>
<proteinExistence type="predicted"/>
<organism evidence="1 2">
    <name type="scientific">Campylobacter ureolyticus</name>
    <dbReference type="NCBI Taxonomy" id="827"/>
    <lineage>
        <taxon>Bacteria</taxon>
        <taxon>Pseudomonadati</taxon>
        <taxon>Campylobacterota</taxon>
        <taxon>Epsilonproteobacteria</taxon>
        <taxon>Campylobacterales</taxon>
        <taxon>Campylobacteraceae</taxon>
        <taxon>Campylobacter</taxon>
    </lineage>
</organism>
<dbReference type="RefSeq" id="WP_269484256.1">
    <property type="nucleotide sequence ID" value="NZ_JAPXGO010000001.1"/>
</dbReference>
<reference evidence="1" key="1">
    <citation type="submission" date="2022-12" db="EMBL/GenBank/DDBJ databases">
        <title>Species Delineation and Comparative Genomics within the Campylobacter ureolyticus Complex.</title>
        <authorList>
            <person name="Maki J."/>
            <person name="Howard M."/>
            <person name="Connelly S."/>
            <person name="Hardy D.J."/>
            <person name="Cameron A."/>
        </authorList>
    </citation>
    <scope>NUCLEOTIDE SEQUENCE</scope>
    <source>
        <strain evidence="1">URMC_787</strain>
    </source>
</reference>
<dbReference type="EMBL" id="JAPXGO010000001">
    <property type="protein sequence ID" value="MCZ6159132.1"/>
    <property type="molecule type" value="Genomic_DNA"/>
</dbReference>